<organism evidence="2 3">
    <name type="scientific">Bacillus phage Megatron</name>
    <dbReference type="NCBI Taxonomy" id="1486661"/>
    <lineage>
        <taxon>Viruses</taxon>
        <taxon>Duplodnaviria</taxon>
        <taxon>Heunggongvirae</taxon>
        <taxon>Uroviricota</taxon>
        <taxon>Caudoviricetes</taxon>
        <taxon>Herelleviridae</taxon>
        <taxon>Bastillevirinae</taxon>
        <taxon>Wphvirus</taxon>
        <taxon>Wphvirus megatron</taxon>
    </lineage>
</organism>
<dbReference type="RefSeq" id="YP_009036281.1">
    <property type="nucleotide sequence ID" value="NC_024211.1"/>
</dbReference>
<keyword evidence="1" id="KW-0812">Transmembrane</keyword>
<evidence type="ECO:0000313" key="3">
    <source>
        <dbReference type="Proteomes" id="UP000026906"/>
    </source>
</evidence>
<keyword evidence="1" id="KW-0472">Membrane</keyword>
<name>A0A024B326_9CAUD</name>
<keyword evidence="1" id="KW-1133">Transmembrane helix</keyword>
<sequence length="56" mass="6260">MKYKIFRELESAAVFMGAISLGVSFKETTVTNAVITLSFAVSALVFRYFKGVYKND</sequence>
<proteinExistence type="predicted"/>
<feature type="transmembrane region" description="Helical" evidence="1">
    <location>
        <begin position="31"/>
        <end position="49"/>
    </location>
</feature>
<evidence type="ECO:0000256" key="1">
    <source>
        <dbReference type="SAM" id="Phobius"/>
    </source>
</evidence>
<accession>A0A024B326</accession>
<protein>
    <submittedName>
        <fullName evidence="2">Uncharacterized protein</fullName>
    </submittedName>
</protein>
<dbReference type="GeneID" id="19525919"/>
<dbReference type="Proteomes" id="UP000026906">
    <property type="component" value="Segment"/>
</dbReference>
<evidence type="ECO:0000313" key="2">
    <source>
        <dbReference type="EMBL" id="AHZ10792.1"/>
    </source>
</evidence>
<reference evidence="3" key="1">
    <citation type="submission" date="2014-09" db="EMBL/GenBank/DDBJ databases">
        <authorList>
            <person name="Sauder A.B."/>
            <person name="McKenzie Q.R."/>
            <person name="Temple L.M."/>
            <person name="Alexis B.K."/>
            <person name="Al-Atrache Z."/>
            <person name="Lewis L.O."/>
            <person name="Loesser-Casey K.E."/>
            <person name="Mitchell K.J."/>
        </authorList>
    </citation>
    <scope>NUCLEOTIDE SEQUENCE [LARGE SCALE GENOMIC DNA]</scope>
</reference>
<dbReference type="EMBL" id="KJ489401">
    <property type="protein sequence ID" value="AHZ10792.1"/>
    <property type="molecule type" value="Genomic_DNA"/>
</dbReference>
<keyword evidence="3" id="KW-1185">Reference proteome</keyword>
<dbReference type="KEGG" id="vg:19525919"/>